<feature type="domain" description="Band 3 cytoplasmic" evidence="13">
    <location>
        <begin position="1005"/>
        <end position="1058"/>
    </location>
</feature>
<dbReference type="InterPro" id="IPR016152">
    <property type="entry name" value="PTrfase/Anion_transptr"/>
</dbReference>
<evidence type="ECO:0000256" key="10">
    <source>
        <dbReference type="SAM" id="Phobius"/>
    </source>
</evidence>
<dbReference type="EMBL" id="QCYY01000737">
    <property type="protein sequence ID" value="ROT83103.1"/>
    <property type="molecule type" value="Genomic_DNA"/>
</dbReference>
<gene>
    <name evidence="14" type="ORF">C7M84_023724</name>
</gene>
<keyword evidence="8 10" id="KW-0472">Membrane</keyword>
<reference evidence="14 15" key="2">
    <citation type="submission" date="2019-01" db="EMBL/GenBank/DDBJ databases">
        <title>The decoding of complex shrimp genome reveals the adaptation for benthos swimmer, frequently molting mechanism and breeding impact on genome.</title>
        <authorList>
            <person name="Sun Y."/>
            <person name="Gao Y."/>
            <person name="Yu Y."/>
        </authorList>
    </citation>
    <scope>NUCLEOTIDE SEQUENCE [LARGE SCALE GENOMIC DNA]</scope>
    <source>
        <tissue evidence="14">Muscle</tissue>
    </source>
</reference>
<dbReference type="Gene3D" id="3.40.930.10">
    <property type="entry name" value="Mannitol-specific EII, Chain A"/>
    <property type="match status" value="1"/>
</dbReference>
<dbReference type="GO" id="GO:0005886">
    <property type="term" value="C:plasma membrane"/>
    <property type="evidence" value="ECO:0007669"/>
    <property type="project" value="UniProtKB-SubCell"/>
</dbReference>
<dbReference type="InterPro" id="IPR013769">
    <property type="entry name" value="Band3_cytoplasmic_dom"/>
</dbReference>
<dbReference type="Gene3D" id="3.30.420.60">
    <property type="entry name" value="eRF1 domain 2"/>
    <property type="match status" value="1"/>
</dbReference>
<feature type="transmembrane region" description="Helical" evidence="10">
    <location>
        <begin position="1194"/>
        <end position="1213"/>
    </location>
</feature>
<protein>
    <submittedName>
        <fullName evidence="14">Putative anion exchange protein 2-like</fullName>
    </submittedName>
</protein>
<dbReference type="InterPro" id="IPR011531">
    <property type="entry name" value="HCO3_transpt-like_TM_dom"/>
</dbReference>
<evidence type="ECO:0000256" key="7">
    <source>
        <dbReference type="ARBA" id="ARBA00023065"/>
    </source>
</evidence>
<evidence type="ECO:0000313" key="15">
    <source>
        <dbReference type="Proteomes" id="UP000283509"/>
    </source>
</evidence>
<reference evidence="14 15" key="1">
    <citation type="submission" date="2018-04" db="EMBL/GenBank/DDBJ databases">
        <authorList>
            <person name="Zhang X."/>
            <person name="Yuan J."/>
            <person name="Li F."/>
            <person name="Xiang J."/>
        </authorList>
    </citation>
    <scope>NUCLEOTIDE SEQUENCE [LARGE SCALE GENOMIC DNA]</scope>
    <source>
        <tissue evidence="14">Muscle</tissue>
    </source>
</reference>
<evidence type="ECO:0000256" key="2">
    <source>
        <dbReference type="ARBA" id="ARBA00010993"/>
    </source>
</evidence>
<evidence type="ECO:0000256" key="9">
    <source>
        <dbReference type="SAM" id="MobiDB-lite"/>
    </source>
</evidence>
<dbReference type="Pfam" id="PF03464">
    <property type="entry name" value="eRF1_2"/>
    <property type="match status" value="1"/>
</dbReference>
<keyword evidence="4" id="KW-1003">Cell membrane</keyword>
<feature type="region of interest" description="Disordered" evidence="9">
    <location>
        <begin position="824"/>
        <end position="856"/>
    </location>
</feature>
<feature type="region of interest" description="Disordered" evidence="9">
    <location>
        <begin position="977"/>
        <end position="1009"/>
    </location>
</feature>
<dbReference type="GO" id="GO:0015701">
    <property type="term" value="P:bicarbonate transport"/>
    <property type="evidence" value="ECO:0007669"/>
    <property type="project" value="TreeGrafter"/>
</dbReference>
<comment type="subcellular location">
    <subcellularLocation>
        <location evidence="1">Cell membrane</location>
        <topology evidence="1">Multi-pass membrane protein</topology>
    </subcellularLocation>
</comment>
<dbReference type="InterPro" id="IPR042226">
    <property type="entry name" value="eFR1_2_sf"/>
</dbReference>
<dbReference type="STRING" id="6689.A0A3R7NC15"/>
<name>A0A3R7NC15_PENVA</name>
<accession>A0A3R7NC15</accession>
<proteinExistence type="inferred from homology"/>
<dbReference type="GO" id="GO:0005452">
    <property type="term" value="F:solute:inorganic anion antiporter activity"/>
    <property type="evidence" value="ECO:0007669"/>
    <property type="project" value="InterPro"/>
</dbReference>
<comment type="similarity">
    <text evidence="2">Belongs to the anion exchanger (TC 2.A.31) family.</text>
</comment>
<evidence type="ECO:0000256" key="8">
    <source>
        <dbReference type="ARBA" id="ARBA00023136"/>
    </source>
</evidence>
<dbReference type="Proteomes" id="UP000283509">
    <property type="component" value="Unassembled WGS sequence"/>
</dbReference>
<dbReference type="GO" id="GO:0051453">
    <property type="term" value="P:regulation of intracellular pH"/>
    <property type="evidence" value="ECO:0007669"/>
    <property type="project" value="TreeGrafter"/>
</dbReference>
<dbReference type="GO" id="GO:0008509">
    <property type="term" value="F:monoatomic anion transmembrane transporter activity"/>
    <property type="evidence" value="ECO:0007669"/>
    <property type="project" value="InterPro"/>
</dbReference>
<feature type="domain" description="eRF1" evidence="12">
    <location>
        <begin position="214"/>
        <end position="309"/>
    </location>
</feature>
<evidence type="ECO:0000256" key="3">
    <source>
        <dbReference type="ARBA" id="ARBA00022448"/>
    </source>
</evidence>
<sequence length="1324" mass="144780">MSTHTPYKMSTHTFPHMYIHTRPHMITTTTPTHVHTYKTPSTHVHTYIRPQYVRGHTPNTCHHTLTPQTISTHTPNTCPRHTPTNLAAAADCPPPPLLTEHPEREMSSMTFDQLVEILLEGLYLWDIAGVLHTLQEQHGVCLSKSDVDQLRARFLGTKGRTSSALMASSLDVLQILQDRKPFAKRRGPPASLPKEESAPKKEAEAFQYRLDRTYGFVVLVGDHHTIARGSFRSYQILHDRDVRIANQHSRGGQSQNRFARLTEQSRVQHLNLVVDRMAAALFDGEGRCTVEKVVVAGPGPMKHQLLDHLPERWAEAVDQRPLTVDHVGALGMHELAKDLRFSEADARQRSASAGTFSADLNTREGERAGLSWETYCSYCGHLSHTHFLTLSLSLHALLTLSLSLHALAHSQPLTTRTSSLSASHYTHFLTLSLSLHALAHSQPLTTRTCSLSASHTRTSSLSASHYTHFLTLSLSLHALPHSQLLTHALAHSQPLTHALAHSQPLTYALPRSQPLTYALPHSQPLTHALPHSQPLTHALAHSQPLTTRTCSLSASHTRTSSLSASHTTRTSSLSASHYTHFLALSLSHTHSLALSLSHTHFLTLSLSLHALPHSQPLTHALPHSQPLTHALPHSQPLTHALLTLSLSHTHFLTLSLSLHALPHSQPLTHALPHSQPLTHALLTLSLSHTHFLTLSLSLHALSHSQPLTHALPHSQPLTHALPHSQPLTTRTSSLSGLSHTHFLTLSLSHTHFLTLSLSHTHFLTLSLSLQALAHSQPLTTSTCSLSASHYKHLLTLSLSLQALAHSQPLTHALAHSQPLTTSTCSLSAPHTRTSSLSAPHTRNPHSQPLTTRTSSLSASHIRTSSLPASHIRTSSLSASHYTHFLALGASHTHSFALSLSLTHFLALGASHTHFLTLSLSLHALPHSQPLTHALPRSQPLTTRTSSLFISPGESIQFQVLPLMVVFVVEELELRSQPPVRGSHPFRSLQIDIEGEAQPKDKGGSKDDLRRNNKDLLKKIPEGAEATAVLVGAVDFLKQPTIAFVRLAEGVMMDNLVEKARALALVGSEKKSAGNSAHPRALHVRAAGPLPRRDGLPRGGRSISTLMSDKGFHEVAYRAHSRGQLLSAINEFLNASIVLPPSDWNNKDLVPIDDIRAKANQIMKKKESLRSKRKQTETGKAPPRLPSLGPHGAGLGSRAFVLPLLCGITINLLIQRWRRRKKRPPPRDPLIRTGKPFFGVLQDLKTATRSTCPTSRTASAGRCWRPPSSSSSALSAAITFGGIYGDRMNNYIGVGETLLMSSVNGIIFALFAAQPLLIVAPRARS</sequence>
<feature type="compositionally biased region" description="Basic and acidic residues" evidence="9">
    <location>
        <begin position="1163"/>
        <end position="1176"/>
    </location>
</feature>
<feature type="compositionally biased region" description="Basic and acidic residues" evidence="9">
    <location>
        <begin position="996"/>
        <end position="1009"/>
    </location>
</feature>
<keyword evidence="7" id="KW-0406">Ion transport</keyword>
<dbReference type="SUPFAM" id="SSF55804">
    <property type="entry name" value="Phoshotransferase/anion transport protein"/>
    <property type="match status" value="2"/>
</dbReference>
<dbReference type="PANTHER" id="PTHR11453:SF47">
    <property type="entry name" value="ANION EXCHANGE PROTEIN"/>
    <property type="match status" value="1"/>
</dbReference>
<dbReference type="SUPFAM" id="SSF53137">
    <property type="entry name" value="Translational machinery components"/>
    <property type="match status" value="1"/>
</dbReference>
<comment type="caution">
    <text evidence="14">The sequence shown here is derived from an EMBL/GenBank/DDBJ whole genome shotgun (WGS) entry which is preliminary data.</text>
</comment>
<keyword evidence="3" id="KW-0813">Transport</keyword>
<dbReference type="OrthoDB" id="1735926at2759"/>
<evidence type="ECO:0000313" key="14">
    <source>
        <dbReference type="EMBL" id="ROT83103.1"/>
    </source>
</evidence>
<feature type="region of interest" description="Disordered" evidence="9">
    <location>
        <begin position="1163"/>
        <end position="1189"/>
    </location>
</feature>
<feature type="domain" description="Bicarbonate transporter-like transmembrane" evidence="11">
    <location>
        <begin position="1272"/>
        <end position="1319"/>
    </location>
</feature>
<dbReference type="InterPro" id="IPR005141">
    <property type="entry name" value="eRF1_2"/>
</dbReference>
<evidence type="ECO:0000256" key="6">
    <source>
        <dbReference type="ARBA" id="ARBA00022989"/>
    </source>
</evidence>
<evidence type="ECO:0000256" key="4">
    <source>
        <dbReference type="ARBA" id="ARBA00022475"/>
    </source>
</evidence>
<keyword evidence="6 10" id="KW-1133">Transmembrane helix</keyword>
<dbReference type="Pfam" id="PF00955">
    <property type="entry name" value="HCO3_cotransp"/>
    <property type="match status" value="1"/>
</dbReference>
<keyword evidence="5 10" id="KW-0812">Transmembrane</keyword>
<feature type="transmembrane region" description="Helical" evidence="10">
    <location>
        <begin position="1296"/>
        <end position="1319"/>
    </location>
</feature>
<evidence type="ECO:0000259" key="13">
    <source>
        <dbReference type="Pfam" id="PF07565"/>
    </source>
</evidence>
<feature type="domain" description="Band 3 cytoplasmic" evidence="13">
    <location>
        <begin position="1099"/>
        <end position="1144"/>
    </location>
</feature>
<evidence type="ECO:0000256" key="1">
    <source>
        <dbReference type="ARBA" id="ARBA00004651"/>
    </source>
</evidence>
<dbReference type="PANTHER" id="PTHR11453">
    <property type="entry name" value="ANION EXCHANGE PROTEIN"/>
    <property type="match status" value="1"/>
</dbReference>
<keyword evidence="15" id="KW-1185">Reference proteome</keyword>
<evidence type="ECO:0000256" key="5">
    <source>
        <dbReference type="ARBA" id="ARBA00022692"/>
    </source>
</evidence>
<evidence type="ECO:0000259" key="11">
    <source>
        <dbReference type="Pfam" id="PF00955"/>
    </source>
</evidence>
<organism evidence="14 15">
    <name type="scientific">Penaeus vannamei</name>
    <name type="common">Whiteleg shrimp</name>
    <name type="synonym">Litopenaeus vannamei</name>
    <dbReference type="NCBI Taxonomy" id="6689"/>
    <lineage>
        <taxon>Eukaryota</taxon>
        <taxon>Metazoa</taxon>
        <taxon>Ecdysozoa</taxon>
        <taxon>Arthropoda</taxon>
        <taxon>Crustacea</taxon>
        <taxon>Multicrustacea</taxon>
        <taxon>Malacostraca</taxon>
        <taxon>Eumalacostraca</taxon>
        <taxon>Eucarida</taxon>
        <taxon>Decapoda</taxon>
        <taxon>Dendrobranchiata</taxon>
        <taxon>Penaeoidea</taxon>
        <taxon>Penaeidae</taxon>
        <taxon>Penaeus</taxon>
    </lineage>
</organism>
<dbReference type="Pfam" id="PF07565">
    <property type="entry name" value="Band_3_cyto"/>
    <property type="match status" value="2"/>
</dbReference>
<dbReference type="InterPro" id="IPR003020">
    <property type="entry name" value="HCO3_transpt_euk"/>
</dbReference>
<evidence type="ECO:0000259" key="12">
    <source>
        <dbReference type="Pfam" id="PF03464"/>
    </source>
</evidence>